<feature type="domain" description="J" evidence="2">
    <location>
        <begin position="23"/>
        <end position="92"/>
    </location>
</feature>
<dbReference type="AlphaFoldDB" id="A0A8H6VKH8"/>
<dbReference type="PROSITE" id="PS50076">
    <property type="entry name" value="DNAJ_2"/>
    <property type="match status" value="1"/>
</dbReference>
<dbReference type="EMBL" id="JABCIY010000044">
    <property type="protein sequence ID" value="KAF7195040.1"/>
    <property type="molecule type" value="Genomic_DNA"/>
</dbReference>
<sequence>MSFADNSTIMAFEQLYAQVSSDNPYKILGLSEDCKDSEIKYKYRELANYLDPDNVPHEDLADYHAELFQKVESAYDQLILRYTARDSTSEPSFRERKPAKTVTDFDSEPPSPPCRETRKKIRARRAKDSYLEDFFTLEQAIRAKTISTFSAKNVEDYYFKQEAPVEVQQVRDTLPTAESWAEKMIRERRQIEAEIHRDVVTQTLRAEEQMWDDECDEDDFEYDEKAYYLDEYEDLSKKEWRRR</sequence>
<reference evidence="3" key="1">
    <citation type="submission" date="2020-04" db="EMBL/GenBank/DDBJ databases">
        <title>Draft genome resource of the tomato pathogen Pseudocercospora fuligena.</title>
        <authorList>
            <person name="Zaccaron A."/>
        </authorList>
    </citation>
    <scope>NUCLEOTIDE SEQUENCE</scope>
    <source>
        <strain evidence="3">PF001</strain>
    </source>
</reference>
<feature type="region of interest" description="Disordered" evidence="1">
    <location>
        <begin position="89"/>
        <end position="118"/>
    </location>
</feature>
<organism evidence="3 4">
    <name type="scientific">Pseudocercospora fuligena</name>
    <dbReference type="NCBI Taxonomy" id="685502"/>
    <lineage>
        <taxon>Eukaryota</taxon>
        <taxon>Fungi</taxon>
        <taxon>Dikarya</taxon>
        <taxon>Ascomycota</taxon>
        <taxon>Pezizomycotina</taxon>
        <taxon>Dothideomycetes</taxon>
        <taxon>Dothideomycetidae</taxon>
        <taxon>Mycosphaerellales</taxon>
        <taxon>Mycosphaerellaceae</taxon>
        <taxon>Pseudocercospora</taxon>
    </lineage>
</organism>
<dbReference type="OrthoDB" id="10250354at2759"/>
<accession>A0A8H6VKH8</accession>
<evidence type="ECO:0000256" key="1">
    <source>
        <dbReference type="SAM" id="MobiDB-lite"/>
    </source>
</evidence>
<evidence type="ECO:0000313" key="4">
    <source>
        <dbReference type="Proteomes" id="UP000660729"/>
    </source>
</evidence>
<evidence type="ECO:0000259" key="2">
    <source>
        <dbReference type="PROSITE" id="PS50076"/>
    </source>
</evidence>
<name>A0A8H6VKH8_9PEZI</name>
<dbReference type="CDD" id="cd06257">
    <property type="entry name" value="DnaJ"/>
    <property type="match status" value="1"/>
</dbReference>
<comment type="caution">
    <text evidence="3">The sequence shown here is derived from an EMBL/GenBank/DDBJ whole genome shotgun (WGS) entry which is preliminary data.</text>
</comment>
<dbReference type="InterPro" id="IPR036869">
    <property type="entry name" value="J_dom_sf"/>
</dbReference>
<protein>
    <recommendedName>
        <fullName evidence="2">J domain-containing protein</fullName>
    </recommendedName>
</protein>
<dbReference type="Gene3D" id="1.10.287.110">
    <property type="entry name" value="DnaJ domain"/>
    <property type="match status" value="1"/>
</dbReference>
<gene>
    <name evidence="3" type="ORF">HII31_03714</name>
</gene>
<dbReference type="Pfam" id="PF00226">
    <property type="entry name" value="DnaJ"/>
    <property type="match status" value="1"/>
</dbReference>
<dbReference type="InterPro" id="IPR001623">
    <property type="entry name" value="DnaJ_domain"/>
</dbReference>
<dbReference type="Proteomes" id="UP000660729">
    <property type="component" value="Unassembled WGS sequence"/>
</dbReference>
<proteinExistence type="predicted"/>
<feature type="compositionally biased region" description="Basic and acidic residues" evidence="1">
    <location>
        <begin position="89"/>
        <end position="98"/>
    </location>
</feature>
<dbReference type="SUPFAM" id="SSF46565">
    <property type="entry name" value="Chaperone J-domain"/>
    <property type="match status" value="1"/>
</dbReference>
<evidence type="ECO:0000313" key="3">
    <source>
        <dbReference type="EMBL" id="KAF7195040.1"/>
    </source>
</evidence>
<keyword evidence="4" id="KW-1185">Reference proteome</keyword>